<evidence type="ECO:0000256" key="4">
    <source>
        <dbReference type="ARBA" id="ARBA00022692"/>
    </source>
</evidence>
<evidence type="ECO:0000256" key="3">
    <source>
        <dbReference type="ARBA" id="ARBA00022475"/>
    </source>
</evidence>
<dbReference type="PANTHER" id="PTHR34583">
    <property type="entry name" value="ANTIPORTER SUBUNIT MNHC2-RELATED"/>
    <property type="match status" value="1"/>
</dbReference>
<organism evidence="9 10">
    <name type="scientific">Schaalia hyovaginalis</name>
    <dbReference type="NCBI Taxonomy" id="29316"/>
    <lineage>
        <taxon>Bacteria</taxon>
        <taxon>Bacillati</taxon>
        <taxon>Actinomycetota</taxon>
        <taxon>Actinomycetes</taxon>
        <taxon>Actinomycetales</taxon>
        <taxon>Actinomycetaceae</taxon>
        <taxon>Schaalia</taxon>
    </lineage>
</organism>
<keyword evidence="10" id="KW-1185">Reference proteome</keyword>
<dbReference type="Pfam" id="PF00420">
    <property type="entry name" value="Oxidored_q2"/>
    <property type="match status" value="1"/>
</dbReference>
<dbReference type="InterPro" id="IPR050601">
    <property type="entry name" value="CPA3_antiporter_subunitC"/>
</dbReference>
<dbReference type="InterPro" id="IPR039428">
    <property type="entry name" value="NUOK/Mnh_C1-like"/>
</dbReference>
<evidence type="ECO:0000256" key="6">
    <source>
        <dbReference type="ARBA" id="ARBA00023136"/>
    </source>
</evidence>
<sequence>MTSSLSLILLAAVLVAAGVYLVLERSLSRIVLGLTLLTNGLNIVFLIAGGPSGAPPLVGAAEPEAMADPLVQAMMLTAIVIGLGTSGFLMTLAYRTWQLNGNDEVQDDLEDRRVARRAERARLEARREAEADIEVEARLARDETEGEDEEFEDAPMRAPVDVLRSGAPGAPGDEGGAGNGGPSSGAPGGAAASPGGSAR</sequence>
<gene>
    <name evidence="9" type="ORF">HD592_002218</name>
</gene>
<dbReference type="RefSeq" id="WP_184454154.1">
    <property type="nucleotide sequence ID" value="NZ_JACHMK010000001.1"/>
</dbReference>
<feature type="compositionally biased region" description="Acidic residues" evidence="7">
    <location>
        <begin position="144"/>
        <end position="153"/>
    </location>
</feature>
<dbReference type="AlphaFoldDB" id="A0A923E408"/>
<feature type="region of interest" description="Disordered" evidence="7">
    <location>
        <begin position="137"/>
        <end position="199"/>
    </location>
</feature>
<keyword evidence="3" id="KW-1003">Cell membrane</keyword>
<dbReference type="GO" id="GO:0005886">
    <property type="term" value="C:plasma membrane"/>
    <property type="evidence" value="ECO:0007669"/>
    <property type="project" value="UniProtKB-SubCell"/>
</dbReference>
<keyword evidence="6 8" id="KW-0472">Membrane</keyword>
<evidence type="ECO:0000256" key="1">
    <source>
        <dbReference type="ARBA" id="ARBA00004651"/>
    </source>
</evidence>
<accession>A0A923E408</accession>
<comment type="caution">
    <text evidence="9">The sequence shown here is derived from an EMBL/GenBank/DDBJ whole genome shotgun (WGS) entry which is preliminary data.</text>
</comment>
<keyword evidence="5 8" id="KW-1133">Transmembrane helix</keyword>
<evidence type="ECO:0000313" key="9">
    <source>
        <dbReference type="EMBL" id="MBB6335653.1"/>
    </source>
</evidence>
<feature type="compositionally biased region" description="Low complexity" evidence="7">
    <location>
        <begin position="189"/>
        <end position="199"/>
    </location>
</feature>
<comment type="similarity">
    <text evidence="2">Belongs to the CPA3 antiporters (TC 2.A.63) subunit C family.</text>
</comment>
<feature type="transmembrane region" description="Helical" evidence="8">
    <location>
        <begin position="30"/>
        <end position="50"/>
    </location>
</feature>
<dbReference type="EMBL" id="JACHMK010000001">
    <property type="protein sequence ID" value="MBB6335653.1"/>
    <property type="molecule type" value="Genomic_DNA"/>
</dbReference>
<proteinExistence type="inferred from homology"/>
<comment type="subcellular location">
    <subcellularLocation>
        <location evidence="1">Cell membrane</location>
        <topology evidence="1">Multi-pass membrane protein</topology>
    </subcellularLocation>
</comment>
<feature type="compositionally biased region" description="Gly residues" evidence="7">
    <location>
        <begin position="172"/>
        <end position="188"/>
    </location>
</feature>
<keyword evidence="4 8" id="KW-0812">Transmembrane</keyword>
<evidence type="ECO:0000313" key="10">
    <source>
        <dbReference type="Proteomes" id="UP000617426"/>
    </source>
</evidence>
<evidence type="ECO:0000256" key="7">
    <source>
        <dbReference type="SAM" id="MobiDB-lite"/>
    </source>
</evidence>
<feature type="transmembrane region" description="Helical" evidence="8">
    <location>
        <begin position="70"/>
        <end position="94"/>
    </location>
</feature>
<reference evidence="9" key="1">
    <citation type="submission" date="2020-08" db="EMBL/GenBank/DDBJ databases">
        <title>Sequencing the genomes of 1000 actinobacteria strains.</title>
        <authorList>
            <person name="Klenk H.-P."/>
        </authorList>
    </citation>
    <scope>NUCLEOTIDE SEQUENCE</scope>
    <source>
        <strain evidence="9">DSM 10695</strain>
    </source>
</reference>
<evidence type="ECO:0000256" key="5">
    <source>
        <dbReference type="ARBA" id="ARBA00022989"/>
    </source>
</evidence>
<name>A0A923E408_9ACTO</name>
<evidence type="ECO:0000256" key="2">
    <source>
        <dbReference type="ARBA" id="ARBA00010388"/>
    </source>
</evidence>
<dbReference type="Gene3D" id="1.10.287.3510">
    <property type="match status" value="1"/>
</dbReference>
<dbReference type="NCBIfam" id="NF005929">
    <property type="entry name" value="PRK07946.1"/>
    <property type="match status" value="1"/>
</dbReference>
<evidence type="ECO:0000256" key="8">
    <source>
        <dbReference type="SAM" id="Phobius"/>
    </source>
</evidence>
<dbReference type="Proteomes" id="UP000617426">
    <property type="component" value="Unassembled WGS sequence"/>
</dbReference>
<dbReference type="PANTHER" id="PTHR34583:SF2">
    <property type="entry name" value="ANTIPORTER SUBUNIT MNHC2-RELATED"/>
    <property type="match status" value="1"/>
</dbReference>
<feature type="transmembrane region" description="Helical" evidence="8">
    <location>
        <begin position="6"/>
        <end position="23"/>
    </location>
</feature>
<protein>
    <submittedName>
        <fullName evidence="9">Multicomponent Na+:H+ antiporter subunit C</fullName>
    </submittedName>
</protein>